<name>A0A5D0QVZ7_9FLAO</name>
<dbReference type="AlphaFoldDB" id="A0A5D0QVZ7"/>
<dbReference type="Proteomes" id="UP000324358">
    <property type="component" value="Unassembled WGS sequence"/>
</dbReference>
<evidence type="ECO:0000313" key="1">
    <source>
        <dbReference type="EMBL" id="TYB72976.1"/>
    </source>
</evidence>
<keyword evidence="2" id="KW-1185">Reference proteome</keyword>
<dbReference type="RefSeq" id="WP_066254912.1">
    <property type="nucleotide sequence ID" value="NZ_VSKL01000003.1"/>
</dbReference>
<accession>A0A5D0QVZ7</accession>
<proteinExistence type="predicted"/>
<reference evidence="1 2" key="1">
    <citation type="submission" date="2019-08" db="EMBL/GenBank/DDBJ databases">
        <title>Genomes of Antarctic Bizionia species.</title>
        <authorList>
            <person name="Bowman J.P."/>
        </authorList>
    </citation>
    <scope>NUCLEOTIDE SEQUENCE [LARGE SCALE GENOMIC DNA]</scope>
    <source>
        <strain evidence="1 2">APA-1</strain>
    </source>
</reference>
<organism evidence="1 2">
    <name type="scientific">Bizionia algoritergicola</name>
    <dbReference type="NCBI Taxonomy" id="291187"/>
    <lineage>
        <taxon>Bacteria</taxon>
        <taxon>Pseudomonadati</taxon>
        <taxon>Bacteroidota</taxon>
        <taxon>Flavobacteriia</taxon>
        <taxon>Flavobacteriales</taxon>
        <taxon>Flavobacteriaceae</taxon>
        <taxon>Bizionia</taxon>
    </lineage>
</organism>
<gene>
    <name evidence="1" type="ORF">ES675_10575</name>
</gene>
<protein>
    <submittedName>
        <fullName evidence="1">Uncharacterized protein</fullName>
    </submittedName>
</protein>
<sequence>MNLFKTELSIFEDSLKNNDEYVNNLQNTIEQEDVFSEINEYDFFGIQYSQFLIDLNEYITINEISSSDSIAIRNYIEGNLTPILNNLSLENSETNEFEQLLLESFANNSDIDNVILFSKEYENFVHENFSDEIERKHILSTISGYKWIAYNLYYKNLDNADDVITSSLTDGSSSGSGGSSIACGRRTGIEYCLCKKLQSREGDWTWVDTAYFLATGAEQLAIDLASCIAAEIEKP</sequence>
<evidence type="ECO:0000313" key="2">
    <source>
        <dbReference type="Proteomes" id="UP000324358"/>
    </source>
</evidence>
<comment type="caution">
    <text evidence="1">The sequence shown here is derived from an EMBL/GenBank/DDBJ whole genome shotgun (WGS) entry which is preliminary data.</text>
</comment>
<dbReference type="EMBL" id="VSKL01000003">
    <property type="protein sequence ID" value="TYB72976.1"/>
    <property type="molecule type" value="Genomic_DNA"/>
</dbReference>